<dbReference type="InterPro" id="IPR002937">
    <property type="entry name" value="Amino_oxidase"/>
</dbReference>
<keyword evidence="3" id="KW-0274">FAD</keyword>
<gene>
    <name evidence="7" type="ORF">AB8O55_00935</name>
</gene>
<organism evidence="7 8">
    <name type="scientific">Saccharopolyspora cebuensis</name>
    <dbReference type="NCBI Taxonomy" id="418759"/>
    <lineage>
        <taxon>Bacteria</taxon>
        <taxon>Bacillati</taxon>
        <taxon>Actinomycetota</taxon>
        <taxon>Actinomycetes</taxon>
        <taxon>Pseudonocardiales</taxon>
        <taxon>Pseudonocardiaceae</taxon>
        <taxon>Saccharopolyspora</taxon>
    </lineage>
</organism>
<dbReference type="PANTHER" id="PTHR46091:SF3">
    <property type="entry name" value="AMINE OXIDASE DOMAIN-CONTAINING PROTEIN"/>
    <property type="match status" value="1"/>
</dbReference>
<keyword evidence="1" id="KW-0285">Flavoprotein</keyword>
<name>A0ABV4CA16_9PSEU</name>
<dbReference type="RefSeq" id="WP_345366185.1">
    <property type="nucleotide sequence ID" value="NZ_BAABII010000016.1"/>
</dbReference>
<evidence type="ECO:0000256" key="5">
    <source>
        <dbReference type="ARBA" id="ARBA00023027"/>
    </source>
</evidence>
<dbReference type="PRINTS" id="PR00420">
    <property type="entry name" value="RNGMNOXGNASE"/>
</dbReference>
<dbReference type="InterPro" id="IPR036188">
    <property type="entry name" value="FAD/NAD-bd_sf"/>
</dbReference>
<proteinExistence type="predicted"/>
<evidence type="ECO:0000259" key="6">
    <source>
        <dbReference type="Pfam" id="PF01593"/>
    </source>
</evidence>
<reference evidence="7 8" key="1">
    <citation type="submission" date="2024-08" db="EMBL/GenBank/DDBJ databases">
        <title>Genome mining of Saccharopolyspora cebuensis PGLac3 from Nigerian medicinal plant.</title>
        <authorList>
            <person name="Ezeobiora C.E."/>
            <person name="Igbokwe N.H."/>
            <person name="Amin D.H."/>
            <person name="Mendie U.E."/>
        </authorList>
    </citation>
    <scope>NUCLEOTIDE SEQUENCE [LARGE SCALE GENOMIC DNA]</scope>
    <source>
        <strain evidence="7 8">PGLac3</strain>
    </source>
</reference>
<keyword evidence="5" id="KW-0520">NAD</keyword>
<dbReference type="EMBL" id="JBGEHV010000001">
    <property type="protein sequence ID" value="MEY8037952.1"/>
    <property type="molecule type" value="Genomic_DNA"/>
</dbReference>
<evidence type="ECO:0000256" key="1">
    <source>
        <dbReference type="ARBA" id="ARBA00022630"/>
    </source>
</evidence>
<evidence type="ECO:0000256" key="3">
    <source>
        <dbReference type="ARBA" id="ARBA00022827"/>
    </source>
</evidence>
<protein>
    <submittedName>
        <fullName evidence="7">NAD(P)/FAD-dependent oxidoreductase</fullName>
    </submittedName>
</protein>
<dbReference type="Pfam" id="PF01593">
    <property type="entry name" value="Amino_oxidase"/>
    <property type="match status" value="1"/>
</dbReference>
<dbReference type="Proteomes" id="UP001564626">
    <property type="component" value="Unassembled WGS sequence"/>
</dbReference>
<keyword evidence="2" id="KW-0732">Signal</keyword>
<evidence type="ECO:0000256" key="4">
    <source>
        <dbReference type="ARBA" id="ARBA00022857"/>
    </source>
</evidence>
<accession>A0ABV4CA16</accession>
<keyword evidence="8" id="KW-1185">Reference proteome</keyword>
<dbReference type="PANTHER" id="PTHR46091">
    <property type="entry name" value="BLR7054 PROTEIN"/>
    <property type="match status" value="1"/>
</dbReference>
<comment type="caution">
    <text evidence="7">The sequence shown here is derived from an EMBL/GenBank/DDBJ whole genome shotgun (WGS) entry which is preliminary data.</text>
</comment>
<sequence length="547" mass="58418">MRSAAVRGAASWDAIVIGSGLGGLTAAAYLAAHGLRTVVLEQAAVAGGCAQAFRRKGFQFDVGVHYLGDCGPGGVIPTILRGVGLDGRVEFRPMDPDGFDTLLLPGREFRVPRGWDRYLEALIEAFPREERGLRACVGVLRRIGRETERTTIPTTAAQTALFPVRCPRTAYWSARPLSRLLDDCGLSPAARAVLCAQSGDYGAPPDQAPAALHAALLHHFLKSGTYFPRGGGQELVAHLVDVLTGHGGRLRTGQRVERILLDGGRVRGVALRGGEHLHAPVVVSGADLPRTLLELLERVPDRTARTAGRYRMSPPFCTVYLGLDIDLSTRMPNTNYWLHRDTDPAGFYRGVDGAHPVGGLFVSSAAVKDPDSAHHAPPGRSTLELMGFAPPHPESWGVRGGDRYRRDPGYRSRKAAVVEEMLRLATEVVPDLREHVVWQEASTPLTQQRYTLASGGAALGLAAAPDQFGRHRPGATTAIGGLYLAGAGTRAGPGVLGATTSGVLAAGAVLRRDLFAALRRGAVFADPARGSYDGRDALRFCREQARA</sequence>
<dbReference type="Gene3D" id="3.50.50.60">
    <property type="entry name" value="FAD/NAD(P)-binding domain"/>
    <property type="match status" value="2"/>
</dbReference>
<evidence type="ECO:0000313" key="7">
    <source>
        <dbReference type="EMBL" id="MEY8037952.1"/>
    </source>
</evidence>
<dbReference type="SUPFAM" id="SSF51905">
    <property type="entry name" value="FAD/NAD(P)-binding domain"/>
    <property type="match status" value="1"/>
</dbReference>
<evidence type="ECO:0000256" key="2">
    <source>
        <dbReference type="ARBA" id="ARBA00022729"/>
    </source>
</evidence>
<dbReference type="InterPro" id="IPR052206">
    <property type="entry name" value="Retinol_saturase"/>
</dbReference>
<keyword evidence="4" id="KW-0521">NADP</keyword>
<evidence type="ECO:0000313" key="8">
    <source>
        <dbReference type="Proteomes" id="UP001564626"/>
    </source>
</evidence>
<feature type="domain" description="Amine oxidase" evidence="6">
    <location>
        <begin position="21"/>
        <end position="510"/>
    </location>
</feature>